<name>A0A6M1SMQ2_9HYPH</name>
<reference evidence="1 2" key="2">
    <citation type="submission" date="2020-03" db="EMBL/GenBank/DDBJ databases">
        <title>Devosia chinhatensis sp. nov., isolated from a hexachlorocyclohexane (HCH) dump site in India.</title>
        <authorList>
            <person name="Kumar M."/>
            <person name="Lal R."/>
        </authorList>
    </citation>
    <scope>NUCLEOTIDE SEQUENCE [LARGE SCALE GENOMIC DNA]</scope>
    <source>
        <strain evidence="1 2">H239</strain>
    </source>
</reference>
<organism evidence="1 2">
    <name type="scientific">Devosia aurantiaca</name>
    <dbReference type="NCBI Taxonomy" id="2714858"/>
    <lineage>
        <taxon>Bacteria</taxon>
        <taxon>Pseudomonadati</taxon>
        <taxon>Pseudomonadota</taxon>
        <taxon>Alphaproteobacteria</taxon>
        <taxon>Hyphomicrobiales</taxon>
        <taxon>Devosiaceae</taxon>
        <taxon>Devosia</taxon>
    </lineage>
</organism>
<sequence>MKIERLIALAASIATIMTAVPTLGQDHRISIEATGALALSKNSGAEAFVLGQTTADTFNLSNMNGGFGSLFVGVPVDTNWDIGAGFSMTSLSPGSGEYSEPDGSFAIPGPLSTLQSPAMTASYRLT</sequence>
<dbReference type="EMBL" id="JAALFG010000002">
    <property type="protein sequence ID" value="NGP17816.1"/>
    <property type="molecule type" value="Genomic_DNA"/>
</dbReference>
<proteinExistence type="predicted"/>
<keyword evidence="2" id="KW-1185">Reference proteome</keyword>
<reference evidence="1 2" key="1">
    <citation type="submission" date="2020-02" db="EMBL/GenBank/DDBJ databases">
        <authorList>
            <person name="Khan S.A."/>
            <person name="Jeon C.O."/>
            <person name="Chun B.H."/>
        </authorList>
    </citation>
    <scope>NUCLEOTIDE SEQUENCE [LARGE SCALE GENOMIC DNA]</scope>
    <source>
        <strain evidence="1 2">H239</strain>
    </source>
</reference>
<dbReference type="RefSeq" id="WP_164534067.1">
    <property type="nucleotide sequence ID" value="NZ_JAALFG010000002.1"/>
</dbReference>
<dbReference type="Proteomes" id="UP000474802">
    <property type="component" value="Unassembled WGS sequence"/>
</dbReference>
<gene>
    <name evidence="1" type="ORF">G5575_09200</name>
</gene>
<accession>A0A6M1SMQ2</accession>
<evidence type="ECO:0000313" key="2">
    <source>
        <dbReference type="Proteomes" id="UP000474802"/>
    </source>
</evidence>
<comment type="caution">
    <text evidence="1">The sequence shown here is derived from an EMBL/GenBank/DDBJ whole genome shotgun (WGS) entry which is preliminary data.</text>
</comment>
<protein>
    <submittedName>
        <fullName evidence="1">Uncharacterized protein</fullName>
    </submittedName>
</protein>
<evidence type="ECO:0000313" key="1">
    <source>
        <dbReference type="EMBL" id="NGP17816.1"/>
    </source>
</evidence>
<dbReference type="AlphaFoldDB" id="A0A6M1SMQ2"/>